<evidence type="ECO:0000313" key="4">
    <source>
        <dbReference type="Proteomes" id="UP000714275"/>
    </source>
</evidence>
<dbReference type="GO" id="GO:0003735">
    <property type="term" value="F:structural constituent of ribosome"/>
    <property type="evidence" value="ECO:0007669"/>
    <property type="project" value="InterPro"/>
</dbReference>
<accession>A0A9P7D0T6</accession>
<dbReference type="AlphaFoldDB" id="A0A9P7D0T6"/>
<gene>
    <name evidence="3" type="ORF">EV702DRAFT_438053</name>
</gene>
<sequence>MPLYQMFCIASHFREYKHIKDLVTMSAMHVMNEGGVVRNIQFNGTQTLPERMRRHKQYYTVGDYWTMHFDTSPRTLRTLAGMMRRDHRVIRWTMLKLGEKAEDVVTSPEQTVERHLPTSSSKTSTYWSS</sequence>
<keyword evidence="4" id="KW-1185">Reference proteome</keyword>
<dbReference type="InterPro" id="IPR014717">
    <property type="entry name" value="Transl_elong_EF1B/ribsomal_bS6"/>
</dbReference>
<comment type="similarity">
    <text evidence="1">Belongs to the bacterial ribosomal protein bS6 family.</text>
</comment>
<dbReference type="OrthoDB" id="10259681at2759"/>
<dbReference type="InterPro" id="IPR000529">
    <property type="entry name" value="Ribosomal_bS6"/>
</dbReference>
<name>A0A9P7D0T6_9AGAM</name>
<evidence type="ECO:0000313" key="3">
    <source>
        <dbReference type="EMBL" id="KAG1775319.1"/>
    </source>
</evidence>
<dbReference type="EMBL" id="JABBWD010000034">
    <property type="protein sequence ID" value="KAG1775319.1"/>
    <property type="molecule type" value="Genomic_DNA"/>
</dbReference>
<dbReference type="Pfam" id="PF01250">
    <property type="entry name" value="Ribosomal_S6"/>
    <property type="match status" value="1"/>
</dbReference>
<protein>
    <recommendedName>
        <fullName evidence="5">Ribosomal protein S6</fullName>
    </recommendedName>
</protein>
<evidence type="ECO:0000256" key="1">
    <source>
        <dbReference type="ARBA" id="ARBA00009512"/>
    </source>
</evidence>
<dbReference type="InterPro" id="IPR035980">
    <property type="entry name" value="Ribosomal_bS6_sf"/>
</dbReference>
<feature type="compositionally biased region" description="Low complexity" evidence="2">
    <location>
        <begin position="118"/>
        <end position="129"/>
    </location>
</feature>
<proteinExistence type="inferred from homology"/>
<feature type="region of interest" description="Disordered" evidence="2">
    <location>
        <begin position="102"/>
        <end position="129"/>
    </location>
</feature>
<dbReference type="GO" id="GO:0070181">
    <property type="term" value="F:small ribosomal subunit rRNA binding"/>
    <property type="evidence" value="ECO:0007669"/>
    <property type="project" value="TreeGrafter"/>
</dbReference>
<evidence type="ECO:0000256" key="2">
    <source>
        <dbReference type="SAM" id="MobiDB-lite"/>
    </source>
</evidence>
<dbReference type="CDD" id="cd15465">
    <property type="entry name" value="bS6_mito"/>
    <property type="match status" value="1"/>
</dbReference>
<dbReference type="SUPFAM" id="SSF54995">
    <property type="entry name" value="Ribosomal protein S6"/>
    <property type="match status" value="1"/>
</dbReference>
<comment type="caution">
    <text evidence="3">The sequence shown here is derived from an EMBL/GenBank/DDBJ whole genome shotgun (WGS) entry which is preliminary data.</text>
</comment>
<dbReference type="Proteomes" id="UP000714275">
    <property type="component" value="Unassembled WGS sequence"/>
</dbReference>
<evidence type="ECO:0008006" key="5">
    <source>
        <dbReference type="Google" id="ProtNLM"/>
    </source>
</evidence>
<dbReference type="GO" id="GO:0005763">
    <property type="term" value="C:mitochondrial small ribosomal subunit"/>
    <property type="evidence" value="ECO:0007669"/>
    <property type="project" value="TreeGrafter"/>
</dbReference>
<dbReference type="GO" id="GO:0006412">
    <property type="term" value="P:translation"/>
    <property type="evidence" value="ECO:0007669"/>
    <property type="project" value="InterPro"/>
</dbReference>
<reference evidence="3" key="1">
    <citation type="journal article" date="2020" name="New Phytol.">
        <title>Comparative genomics reveals dynamic genome evolution in host specialist ectomycorrhizal fungi.</title>
        <authorList>
            <person name="Lofgren L.A."/>
            <person name="Nguyen N.H."/>
            <person name="Vilgalys R."/>
            <person name="Ruytinx J."/>
            <person name="Liao H.L."/>
            <person name="Branco S."/>
            <person name="Kuo A."/>
            <person name="LaButti K."/>
            <person name="Lipzen A."/>
            <person name="Andreopoulos W."/>
            <person name="Pangilinan J."/>
            <person name="Riley R."/>
            <person name="Hundley H."/>
            <person name="Na H."/>
            <person name="Barry K."/>
            <person name="Grigoriev I.V."/>
            <person name="Stajich J.E."/>
            <person name="Kennedy P.G."/>
        </authorList>
    </citation>
    <scope>NUCLEOTIDE SEQUENCE</scope>
    <source>
        <strain evidence="3">DOB743</strain>
    </source>
</reference>
<organism evidence="3 4">
    <name type="scientific">Suillus placidus</name>
    <dbReference type="NCBI Taxonomy" id="48579"/>
    <lineage>
        <taxon>Eukaryota</taxon>
        <taxon>Fungi</taxon>
        <taxon>Dikarya</taxon>
        <taxon>Basidiomycota</taxon>
        <taxon>Agaricomycotina</taxon>
        <taxon>Agaricomycetes</taxon>
        <taxon>Agaricomycetidae</taxon>
        <taxon>Boletales</taxon>
        <taxon>Suillineae</taxon>
        <taxon>Suillaceae</taxon>
        <taxon>Suillus</taxon>
    </lineage>
</organism>
<dbReference type="PANTHER" id="PTHR21011:SF1">
    <property type="entry name" value="SMALL RIBOSOMAL SUBUNIT PROTEIN BS6M"/>
    <property type="match status" value="1"/>
</dbReference>
<dbReference type="PANTHER" id="PTHR21011">
    <property type="entry name" value="MITOCHONDRIAL 28S RIBOSOMAL PROTEIN S6"/>
    <property type="match status" value="1"/>
</dbReference>
<dbReference type="Gene3D" id="3.30.70.60">
    <property type="match status" value="1"/>
</dbReference>